<evidence type="ECO:0000256" key="11">
    <source>
        <dbReference type="ARBA" id="ARBA00023328"/>
    </source>
</evidence>
<keyword evidence="16" id="KW-1185">Reference proteome</keyword>
<dbReference type="STRING" id="4999.A0A1Y1UGM9"/>
<dbReference type="GO" id="GO:0042729">
    <property type="term" value="C:DASH complex"/>
    <property type="evidence" value="ECO:0007669"/>
    <property type="project" value="InterPro"/>
</dbReference>
<dbReference type="GO" id="GO:0005876">
    <property type="term" value="C:spindle microtubule"/>
    <property type="evidence" value="ECO:0007669"/>
    <property type="project" value="InterPro"/>
</dbReference>
<evidence type="ECO:0000256" key="9">
    <source>
        <dbReference type="ARBA" id="ARBA00023212"/>
    </source>
</evidence>
<evidence type="ECO:0000256" key="8">
    <source>
        <dbReference type="ARBA" id="ARBA00022838"/>
    </source>
</evidence>
<evidence type="ECO:0000256" key="7">
    <source>
        <dbReference type="ARBA" id="ARBA00022490"/>
    </source>
</evidence>
<evidence type="ECO:0000256" key="5">
    <source>
        <dbReference type="ARBA" id="ARBA00016329"/>
    </source>
</evidence>
<feature type="compositionally biased region" description="Low complexity" evidence="14">
    <location>
        <begin position="131"/>
        <end position="148"/>
    </location>
</feature>
<organism evidence="15 16">
    <name type="scientific">Kockovaella imperatae</name>
    <dbReference type="NCBI Taxonomy" id="4999"/>
    <lineage>
        <taxon>Eukaryota</taxon>
        <taxon>Fungi</taxon>
        <taxon>Dikarya</taxon>
        <taxon>Basidiomycota</taxon>
        <taxon>Agaricomycotina</taxon>
        <taxon>Tremellomycetes</taxon>
        <taxon>Tremellales</taxon>
        <taxon>Cuniculitremaceae</taxon>
        <taxon>Kockovaella</taxon>
    </lineage>
</organism>
<evidence type="ECO:0000256" key="12">
    <source>
        <dbReference type="ARBA" id="ARBA00032583"/>
    </source>
</evidence>
<evidence type="ECO:0000256" key="10">
    <source>
        <dbReference type="ARBA" id="ARBA00023242"/>
    </source>
</evidence>
<sequence length="206" mass="22490">MPSTLARESMYPTASTSTLPSFDFLHSLDSCVEITKECTTSLGRGLDMFKVGVEDMPRLAKVLTNRQHFLLLPHPTISSYQSTMSTTMAPHIQDLISRAERALQAQSDVLANMEQKLDILSSAEALSAIPPAAPSLSPGSTAAAPSSAYDRTSDSSDHEDGTHGRTLDSLEIKELNPAQRRAVVVLKNKRKRLEEEKKRLERGIGA</sequence>
<keyword evidence="13" id="KW-0175">Coiled coil</keyword>
<feature type="coiled-coil region" evidence="13">
    <location>
        <begin position="96"/>
        <end position="123"/>
    </location>
</feature>
<comment type="subcellular location">
    <subcellularLocation>
        <location evidence="3">Chromosome</location>
        <location evidence="3">Centromere</location>
        <location evidence="3">Kinetochore</location>
    </subcellularLocation>
    <subcellularLocation>
        <location evidence="2">Cytoplasm</location>
        <location evidence="2">Cytoskeleton</location>
        <location evidence="2">Spindle</location>
    </subcellularLocation>
    <subcellularLocation>
        <location evidence="1">Nucleus</location>
    </subcellularLocation>
</comment>
<protein>
    <recommendedName>
        <fullName evidence="5">DASH complex subunit SPC19</fullName>
    </recommendedName>
    <alternativeName>
        <fullName evidence="12">Outer kinetochore protein SPC19</fullName>
    </alternativeName>
</protein>
<keyword evidence="9" id="KW-0206">Cytoskeleton</keyword>
<keyword evidence="11" id="KW-0137">Centromere</keyword>
<evidence type="ECO:0000256" key="2">
    <source>
        <dbReference type="ARBA" id="ARBA00004186"/>
    </source>
</evidence>
<dbReference type="GO" id="GO:0008608">
    <property type="term" value="P:attachment of spindle microtubules to kinetochore"/>
    <property type="evidence" value="ECO:0007669"/>
    <property type="project" value="InterPro"/>
</dbReference>
<evidence type="ECO:0000256" key="3">
    <source>
        <dbReference type="ARBA" id="ARBA00004629"/>
    </source>
</evidence>
<dbReference type="EMBL" id="NBSH01000006">
    <property type="protein sequence ID" value="ORX37129.1"/>
    <property type="molecule type" value="Genomic_DNA"/>
</dbReference>
<accession>A0A1Y1UGM9</accession>
<dbReference type="Pfam" id="PF08287">
    <property type="entry name" value="DASH_Spc19"/>
    <property type="match status" value="1"/>
</dbReference>
<evidence type="ECO:0000313" key="15">
    <source>
        <dbReference type="EMBL" id="ORX37129.1"/>
    </source>
</evidence>
<dbReference type="AlphaFoldDB" id="A0A1Y1UGM9"/>
<evidence type="ECO:0000256" key="4">
    <source>
        <dbReference type="ARBA" id="ARBA00008952"/>
    </source>
</evidence>
<gene>
    <name evidence="15" type="ORF">BD324DRAFT_624898</name>
</gene>
<dbReference type="PANTHER" id="PTHR28262:SF1">
    <property type="entry name" value="DASH COMPLEX SUBUNIT SPC19"/>
    <property type="match status" value="1"/>
</dbReference>
<keyword evidence="6" id="KW-0158">Chromosome</keyword>
<dbReference type="GeneID" id="33557557"/>
<feature type="region of interest" description="Disordered" evidence="14">
    <location>
        <begin position="131"/>
        <end position="173"/>
    </location>
</feature>
<comment type="similarity">
    <text evidence="4">Belongs to the DASH complex SPC19 family.</text>
</comment>
<dbReference type="InterPro" id="IPR013251">
    <property type="entry name" value="DASH_Spc19"/>
</dbReference>
<dbReference type="RefSeq" id="XP_021871167.1">
    <property type="nucleotide sequence ID" value="XM_022015748.1"/>
</dbReference>
<reference evidence="15 16" key="1">
    <citation type="submission" date="2017-03" db="EMBL/GenBank/DDBJ databases">
        <title>Widespread Adenine N6-methylation of Active Genes in Fungi.</title>
        <authorList>
            <consortium name="DOE Joint Genome Institute"/>
            <person name="Mondo S.J."/>
            <person name="Dannebaum R.O."/>
            <person name="Kuo R.C."/>
            <person name="Louie K.B."/>
            <person name="Bewick A.J."/>
            <person name="Labutti K."/>
            <person name="Haridas S."/>
            <person name="Kuo A."/>
            <person name="Salamov A."/>
            <person name="Ahrendt S.R."/>
            <person name="Lau R."/>
            <person name="Bowen B.P."/>
            <person name="Lipzen A."/>
            <person name="Sullivan W."/>
            <person name="Andreopoulos W.B."/>
            <person name="Clum A."/>
            <person name="Lindquist E."/>
            <person name="Daum C."/>
            <person name="Northen T.R."/>
            <person name="Ramamoorthy G."/>
            <person name="Schmitz R.J."/>
            <person name="Gryganskyi A."/>
            <person name="Culley D."/>
            <person name="Magnuson J."/>
            <person name="James T.Y."/>
            <person name="O'Malley M.A."/>
            <person name="Stajich J.E."/>
            <person name="Spatafora J.W."/>
            <person name="Visel A."/>
            <person name="Grigoriev I.V."/>
        </authorList>
    </citation>
    <scope>NUCLEOTIDE SEQUENCE [LARGE SCALE GENOMIC DNA]</scope>
    <source>
        <strain evidence="15 16">NRRL Y-17943</strain>
    </source>
</reference>
<feature type="compositionally biased region" description="Basic and acidic residues" evidence="14">
    <location>
        <begin position="151"/>
        <end position="173"/>
    </location>
</feature>
<proteinExistence type="inferred from homology"/>
<evidence type="ECO:0000256" key="13">
    <source>
        <dbReference type="SAM" id="Coils"/>
    </source>
</evidence>
<evidence type="ECO:0000256" key="14">
    <source>
        <dbReference type="SAM" id="MobiDB-lite"/>
    </source>
</evidence>
<dbReference type="Proteomes" id="UP000193218">
    <property type="component" value="Unassembled WGS sequence"/>
</dbReference>
<dbReference type="OrthoDB" id="3361333at2759"/>
<keyword evidence="8" id="KW-0995">Kinetochore</keyword>
<name>A0A1Y1UGM9_9TREE</name>
<evidence type="ECO:0000256" key="1">
    <source>
        <dbReference type="ARBA" id="ARBA00004123"/>
    </source>
</evidence>
<evidence type="ECO:0000313" key="16">
    <source>
        <dbReference type="Proteomes" id="UP000193218"/>
    </source>
</evidence>
<keyword evidence="7" id="KW-0963">Cytoplasm</keyword>
<dbReference type="InParanoid" id="A0A1Y1UGM9"/>
<keyword evidence="10" id="KW-0539">Nucleus</keyword>
<comment type="caution">
    <text evidence="15">The sequence shown here is derived from an EMBL/GenBank/DDBJ whole genome shotgun (WGS) entry which is preliminary data.</text>
</comment>
<evidence type="ECO:0000256" key="6">
    <source>
        <dbReference type="ARBA" id="ARBA00022454"/>
    </source>
</evidence>
<dbReference type="PANTHER" id="PTHR28262">
    <property type="entry name" value="DASH COMPLEX SUBUNIT SPC19"/>
    <property type="match status" value="1"/>
</dbReference>